<name>A0A3L6T7K1_PANMI</name>
<keyword evidence="3" id="KW-1185">Reference proteome</keyword>
<organism evidence="2 3">
    <name type="scientific">Panicum miliaceum</name>
    <name type="common">Proso millet</name>
    <name type="synonym">Broomcorn millet</name>
    <dbReference type="NCBI Taxonomy" id="4540"/>
    <lineage>
        <taxon>Eukaryota</taxon>
        <taxon>Viridiplantae</taxon>
        <taxon>Streptophyta</taxon>
        <taxon>Embryophyta</taxon>
        <taxon>Tracheophyta</taxon>
        <taxon>Spermatophyta</taxon>
        <taxon>Magnoliopsida</taxon>
        <taxon>Liliopsida</taxon>
        <taxon>Poales</taxon>
        <taxon>Poaceae</taxon>
        <taxon>PACMAD clade</taxon>
        <taxon>Panicoideae</taxon>
        <taxon>Panicodae</taxon>
        <taxon>Paniceae</taxon>
        <taxon>Panicinae</taxon>
        <taxon>Panicum</taxon>
        <taxon>Panicum sect. Panicum</taxon>
    </lineage>
</organism>
<feature type="transmembrane region" description="Helical" evidence="1">
    <location>
        <begin position="6"/>
        <end position="25"/>
    </location>
</feature>
<dbReference type="EMBL" id="PQIB02000002">
    <property type="protein sequence ID" value="RLN34172.1"/>
    <property type="molecule type" value="Genomic_DNA"/>
</dbReference>
<keyword evidence="1" id="KW-0812">Transmembrane</keyword>
<comment type="caution">
    <text evidence="2">The sequence shown here is derived from an EMBL/GenBank/DDBJ whole genome shotgun (WGS) entry which is preliminary data.</text>
</comment>
<dbReference type="AlphaFoldDB" id="A0A3L6T7K1"/>
<evidence type="ECO:0000313" key="3">
    <source>
        <dbReference type="Proteomes" id="UP000275267"/>
    </source>
</evidence>
<sequence length="141" mass="16422">MKVSKRIVSGLISKALLELQMVHMFKLKCQQRMWLTIHADMDIHLRTYCSCLYGIVLACMALHNFICTQKHIVLACMALHDFIRDSRLRDEKFDRCDADEDYLLEETSATTQDENQDGENEVTMNIIRDRIADALVNARER</sequence>
<dbReference type="Proteomes" id="UP000275267">
    <property type="component" value="Unassembled WGS sequence"/>
</dbReference>
<keyword evidence="1" id="KW-0472">Membrane</keyword>
<proteinExistence type="predicted"/>
<feature type="transmembrane region" description="Helical" evidence="1">
    <location>
        <begin position="45"/>
        <end position="66"/>
    </location>
</feature>
<dbReference type="OrthoDB" id="636868at2759"/>
<keyword evidence="1" id="KW-1133">Transmembrane helix</keyword>
<reference evidence="3" key="1">
    <citation type="journal article" date="2019" name="Nat. Commun.">
        <title>The genome of broomcorn millet.</title>
        <authorList>
            <person name="Zou C."/>
            <person name="Miki D."/>
            <person name="Li D."/>
            <person name="Tang Q."/>
            <person name="Xiao L."/>
            <person name="Rajput S."/>
            <person name="Deng P."/>
            <person name="Jia W."/>
            <person name="Huang R."/>
            <person name="Zhang M."/>
            <person name="Sun Y."/>
            <person name="Hu J."/>
            <person name="Fu X."/>
            <person name="Schnable P.S."/>
            <person name="Li F."/>
            <person name="Zhang H."/>
            <person name="Feng B."/>
            <person name="Zhu X."/>
            <person name="Liu R."/>
            <person name="Schnable J.C."/>
            <person name="Zhu J.-K."/>
            <person name="Zhang H."/>
        </authorList>
    </citation>
    <scope>NUCLEOTIDE SEQUENCE [LARGE SCALE GENOMIC DNA]</scope>
</reference>
<protein>
    <submittedName>
        <fullName evidence="2">Transposon protein, putative, CACTA, En/Spm sub-class</fullName>
    </submittedName>
</protein>
<gene>
    <name evidence="2" type="ORF">C2845_PM03G09090</name>
</gene>
<evidence type="ECO:0000313" key="2">
    <source>
        <dbReference type="EMBL" id="RLN34172.1"/>
    </source>
</evidence>
<evidence type="ECO:0000256" key="1">
    <source>
        <dbReference type="SAM" id="Phobius"/>
    </source>
</evidence>
<accession>A0A3L6T7K1</accession>